<dbReference type="InterPro" id="IPR011006">
    <property type="entry name" value="CheY-like_superfamily"/>
</dbReference>
<comment type="caution">
    <text evidence="4">The sequence shown here is derived from an EMBL/GenBank/DDBJ whole genome shotgun (WGS) entry which is preliminary data.</text>
</comment>
<organism evidence="4 5">
    <name type="scientific">Sphingomonas glacialis</name>
    <dbReference type="NCBI Taxonomy" id="658225"/>
    <lineage>
        <taxon>Bacteria</taxon>
        <taxon>Pseudomonadati</taxon>
        <taxon>Pseudomonadota</taxon>
        <taxon>Alphaproteobacteria</taxon>
        <taxon>Sphingomonadales</taxon>
        <taxon>Sphingomonadaceae</taxon>
        <taxon>Sphingomonas</taxon>
    </lineage>
</organism>
<dbReference type="Pfam" id="PF00072">
    <property type="entry name" value="Response_reg"/>
    <property type="match status" value="1"/>
</dbReference>
<dbReference type="SUPFAM" id="SSF52172">
    <property type="entry name" value="CheY-like"/>
    <property type="match status" value="1"/>
</dbReference>
<dbReference type="Proteomes" id="UP000652430">
    <property type="component" value="Unassembled WGS sequence"/>
</dbReference>
<evidence type="ECO:0000313" key="5">
    <source>
        <dbReference type="Proteomes" id="UP000652430"/>
    </source>
</evidence>
<name>A0ABQ3LN28_9SPHN</name>
<keyword evidence="5" id="KW-1185">Reference proteome</keyword>
<dbReference type="InterPro" id="IPR050595">
    <property type="entry name" value="Bact_response_regulator"/>
</dbReference>
<dbReference type="PANTHER" id="PTHR44591">
    <property type="entry name" value="STRESS RESPONSE REGULATOR PROTEIN 1"/>
    <property type="match status" value="1"/>
</dbReference>
<dbReference type="PROSITE" id="PS50110">
    <property type="entry name" value="RESPONSE_REGULATORY"/>
    <property type="match status" value="1"/>
</dbReference>
<keyword evidence="1 2" id="KW-0597">Phosphoprotein</keyword>
<dbReference type="EMBL" id="BNAQ01000004">
    <property type="protein sequence ID" value="GHH20453.1"/>
    <property type="molecule type" value="Genomic_DNA"/>
</dbReference>
<gene>
    <name evidence="4" type="ORF">GCM10008023_28350</name>
</gene>
<dbReference type="SMART" id="SM00448">
    <property type="entry name" value="REC"/>
    <property type="match status" value="1"/>
</dbReference>
<evidence type="ECO:0000313" key="4">
    <source>
        <dbReference type="EMBL" id="GHH20453.1"/>
    </source>
</evidence>
<feature type="modified residue" description="4-aspartylphosphate" evidence="2">
    <location>
        <position position="52"/>
    </location>
</feature>
<dbReference type="InterPro" id="IPR001789">
    <property type="entry name" value="Sig_transdc_resp-reg_receiver"/>
</dbReference>
<dbReference type="PANTHER" id="PTHR44591:SF3">
    <property type="entry name" value="RESPONSE REGULATORY DOMAIN-CONTAINING PROTEIN"/>
    <property type="match status" value="1"/>
</dbReference>
<sequence>MSLIHISENDPLVSTVLCQRLSAHGHTIVMTPDGESCLRALQWTRPDLVIADARLADMTSMEWLDALNTRGFGQLPKIMLFQPGAIRDRVRIARAGLAACLSKPVNLENLLRQVFLSLDTRHAAAA</sequence>
<dbReference type="CDD" id="cd00156">
    <property type="entry name" value="REC"/>
    <property type="match status" value="1"/>
</dbReference>
<proteinExistence type="predicted"/>
<dbReference type="Gene3D" id="3.40.50.2300">
    <property type="match status" value="1"/>
</dbReference>
<evidence type="ECO:0000259" key="3">
    <source>
        <dbReference type="PROSITE" id="PS50110"/>
    </source>
</evidence>
<evidence type="ECO:0000256" key="1">
    <source>
        <dbReference type="ARBA" id="ARBA00022553"/>
    </source>
</evidence>
<feature type="domain" description="Response regulatory" evidence="3">
    <location>
        <begin position="3"/>
        <end position="118"/>
    </location>
</feature>
<evidence type="ECO:0000256" key="2">
    <source>
        <dbReference type="PROSITE-ProRule" id="PRU00169"/>
    </source>
</evidence>
<reference evidence="5" key="1">
    <citation type="journal article" date="2019" name="Int. J. Syst. Evol. Microbiol.">
        <title>The Global Catalogue of Microorganisms (GCM) 10K type strain sequencing project: providing services to taxonomists for standard genome sequencing and annotation.</title>
        <authorList>
            <consortium name="The Broad Institute Genomics Platform"/>
            <consortium name="The Broad Institute Genome Sequencing Center for Infectious Disease"/>
            <person name="Wu L."/>
            <person name="Ma J."/>
        </authorList>
    </citation>
    <scope>NUCLEOTIDE SEQUENCE [LARGE SCALE GENOMIC DNA]</scope>
    <source>
        <strain evidence="5">CGMCC 1.8957</strain>
    </source>
</reference>
<protein>
    <recommendedName>
        <fullName evidence="3">Response regulatory domain-containing protein</fullName>
    </recommendedName>
</protein>
<accession>A0ABQ3LN28</accession>
<dbReference type="RefSeq" id="WP_189676774.1">
    <property type="nucleotide sequence ID" value="NZ_BNAQ01000004.1"/>
</dbReference>